<protein>
    <submittedName>
        <fullName evidence="1">Uncharacterized protein</fullName>
    </submittedName>
</protein>
<dbReference type="AlphaFoldDB" id="A0A6N6MIE8"/>
<evidence type="ECO:0000313" key="2">
    <source>
        <dbReference type="Proteomes" id="UP000441523"/>
    </source>
</evidence>
<dbReference type="EMBL" id="VZZJ01000050">
    <property type="protein sequence ID" value="KAB1068550.1"/>
    <property type="molecule type" value="Genomic_DNA"/>
</dbReference>
<keyword evidence="2" id="KW-1185">Reference proteome</keyword>
<proteinExistence type="predicted"/>
<organism evidence="1 2">
    <name type="scientific">Methylobacterium planeticum</name>
    <dbReference type="NCBI Taxonomy" id="2615211"/>
    <lineage>
        <taxon>Bacteria</taxon>
        <taxon>Pseudomonadati</taxon>
        <taxon>Pseudomonadota</taxon>
        <taxon>Alphaproteobacteria</taxon>
        <taxon>Hyphomicrobiales</taxon>
        <taxon>Methylobacteriaceae</taxon>
        <taxon>Methylobacterium</taxon>
    </lineage>
</organism>
<gene>
    <name evidence="1" type="ORF">F6X51_26680</name>
</gene>
<dbReference type="RefSeq" id="WP_150966963.1">
    <property type="nucleotide sequence ID" value="NZ_VZZJ01000050.1"/>
</dbReference>
<accession>A0A6N6MIE8</accession>
<name>A0A6N6MIE8_9HYPH</name>
<sequence length="62" mass="6764">MRATSSWHPSIAIALQGRELVFDYARAIQLPAAIEALTHLKADKEALTHQGLDRAVPATGRQ</sequence>
<dbReference type="Proteomes" id="UP000441523">
    <property type="component" value="Unassembled WGS sequence"/>
</dbReference>
<comment type="caution">
    <text evidence="1">The sequence shown here is derived from an EMBL/GenBank/DDBJ whole genome shotgun (WGS) entry which is preliminary data.</text>
</comment>
<evidence type="ECO:0000313" key="1">
    <source>
        <dbReference type="EMBL" id="KAB1068550.1"/>
    </source>
</evidence>
<reference evidence="1 2" key="1">
    <citation type="submission" date="2019-09" db="EMBL/GenBank/DDBJ databases">
        <title>YIM 132548 draft genome.</title>
        <authorList>
            <person name="Jiang L."/>
        </authorList>
    </citation>
    <scope>NUCLEOTIDE SEQUENCE [LARGE SCALE GENOMIC DNA]</scope>
    <source>
        <strain evidence="1 2">YIM 132548</strain>
    </source>
</reference>